<dbReference type="InterPro" id="IPR007110">
    <property type="entry name" value="Ig-like_dom"/>
</dbReference>
<dbReference type="Gene3D" id="2.60.40.10">
    <property type="entry name" value="Immunoglobulins"/>
    <property type="match status" value="3"/>
</dbReference>
<keyword evidence="2" id="KW-1015">Disulfide bond</keyword>
<dbReference type="SUPFAM" id="SSF48726">
    <property type="entry name" value="Immunoglobulin"/>
    <property type="match status" value="3"/>
</dbReference>
<evidence type="ECO:0000259" key="5">
    <source>
        <dbReference type="PROSITE" id="PS50835"/>
    </source>
</evidence>
<feature type="domain" description="Ig-like" evidence="5">
    <location>
        <begin position="173"/>
        <end position="247"/>
    </location>
</feature>
<dbReference type="InterPro" id="IPR003599">
    <property type="entry name" value="Ig_sub"/>
</dbReference>
<dbReference type="Pfam" id="PF13895">
    <property type="entry name" value="Ig_2"/>
    <property type="match status" value="1"/>
</dbReference>
<dbReference type="Pfam" id="PF13927">
    <property type="entry name" value="Ig_3"/>
    <property type="match status" value="1"/>
</dbReference>
<dbReference type="PANTHER" id="PTHR44337:SF16">
    <property type="entry name" value="CARCINOEMBRYONIC ANTIGEN-RELATED CELL ADHESION MOLECULE 20-LIKE-RELATED"/>
    <property type="match status" value="1"/>
</dbReference>
<reference evidence="6" key="2">
    <citation type="submission" date="2025-09" db="UniProtKB">
        <authorList>
            <consortium name="Ensembl"/>
        </authorList>
    </citation>
    <scope>IDENTIFICATION</scope>
</reference>
<proteinExistence type="predicted"/>
<feature type="domain" description="Ig-like" evidence="5">
    <location>
        <begin position="81"/>
        <end position="164"/>
    </location>
</feature>
<dbReference type="AlphaFoldDB" id="A0A8C8DI04"/>
<dbReference type="SMART" id="SM00409">
    <property type="entry name" value="IG"/>
    <property type="match status" value="2"/>
</dbReference>
<evidence type="ECO:0000313" key="6">
    <source>
        <dbReference type="Ensembl" id="ENSOSIP00000007003.1"/>
    </source>
</evidence>
<keyword evidence="1" id="KW-0732">Signal</keyword>
<evidence type="ECO:0000256" key="4">
    <source>
        <dbReference type="ARBA" id="ARBA00023319"/>
    </source>
</evidence>
<keyword evidence="3" id="KW-0325">Glycoprotein</keyword>
<dbReference type="InterPro" id="IPR013783">
    <property type="entry name" value="Ig-like_fold"/>
</dbReference>
<dbReference type="PROSITE" id="PS50835">
    <property type="entry name" value="IG_LIKE"/>
    <property type="match status" value="2"/>
</dbReference>
<protein>
    <recommendedName>
        <fullName evidence="5">Ig-like domain-containing protein</fullName>
    </recommendedName>
</protein>
<dbReference type="SMART" id="SM00408">
    <property type="entry name" value="IGc2"/>
    <property type="match status" value="2"/>
</dbReference>
<keyword evidence="7" id="KW-1185">Reference proteome</keyword>
<evidence type="ECO:0000256" key="3">
    <source>
        <dbReference type="ARBA" id="ARBA00023180"/>
    </source>
</evidence>
<evidence type="ECO:0000256" key="2">
    <source>
        <dbReference type="ARBA" id="ARBA00023157"/>
    </source>
</evidence>
<keyword evidence="4" id="KW-0393">Immunoglobulin domain</keyword>
<dbReference type="InterPro" id="IPR036179">
    <property type="entry name" value="Ig-like_dom_sf"/>
</dbReference>
<dbReference type="Proteomes" id="UP000694383">
    <property type="component" value="Unplaced"/>
</dbReference>
<evidence type="ECO:0000313" key="7">
    <source>
        <dbReference type="Proteomes" id="UP000694383"/>
    </source>
</evidence>
<sequence>MFTTSLTETDGPFSSVNWNVNTTILVINYQSGSPFIPPGYQDRITFFPSTLSLELRDLTLDDGGEYVFALKLYTLSPERIPGVSIKASTEQIIEGSSVTLTCEASGSSPSRKWKKDGSDLSLSENVTLSEDNKVLTFRAVNKDNSGEYVCLVSNPVSSSEAKFTPLLLTVNGPENVQIEGKDKINENDQIKLICSAESTPSATFTWRQNGSEIIGSSAEFLKEKAQLSDSGTYMCEALNTVTKAAFTLQVLMLISDFLTISDFFDDPLTSSFKSDPYLIFLFTLYNAETIKRRRSEDYVAVFRGLSQKDCKTFGRDTLFLIYGSPTVLALRSHPPPLSPYTHNHASTRARAHTHTVPIKHAPQRNKQLLACSIATVSRFISYRLRPDR</sequence>
<accession>A0A8C8DI04</accession>
<evidence type="ECO:0000256" key="1">
    <source>
        <dbReference type="ARBA" id="ARBA00022729"/>
    </source>
</evidence>
<reference evidence="6" key="1">
    <citation type="submission" date="2025-08" db="UniProtKB">
        <authorList>
            <consortium name="Ensembl"/>
        </authorList>
    </citation>
    <scope>IDENTIFICATION</scope>
</reference>
<dbReference type="PANTHER" id="PTHR44337">
    <property type="entry name" value="CARCINOEMBRYONIC ANTIGEN-RELATED CELL ADHESION MOLECULE 8"/>
    <property type="match status" value="1"/>
</dbReference>
<organism evidence="6 7">
    <name type="scientific">Oryzias sinensis</name>
    <name type="common">Chinese medaka</name>
    <dbReference type="NCBI Taxonomy" id="183150"/>
    <lineage>
        <taxon>Eukaryota</taxon>
        <taxon>Metazoa</taxon>
        <taxon>Chordata</taxon>
        <taxon>Craniata</taxon>
        <taxon>Vertebrata</taxon>
        <taxon>Euteleostomi</taxon>
        <taxon>Actinopterygii</taxon>
        <taxon>Neopterygii</taxon>
        <taxon>Teleostei</taxon>
        <taxon>Neoteleostei</taxon>
        <taxon>Acanthomorphata</taxon>
        <taxon>Ovalentaria</taxon>
        <taxon>Atherinomorphae</taxon>
        <taxon>Beloniformes</taxon>
        <taxon>Adrianichthyidae</taxon>
        <taxon>Oryziinae</taxon>
        <taxon>Oryzias</taxon>
    </lineage>
</organism>
<dbReference type="Ensembl" id="ENSOSIT00000007474.1">
    <property type="protein sequence ID" value="ENSOSIP00000007003.1"/>
    <property type="gene ID" value="ENSOSIG00000004650.1"/>
</dbReference>
<dbReference type="InterPro" id="IPR052598">
    <property type="entry name" value="IgSF_CEA-related"/>
</dbReference>
<name>A0A8C8DI04_9TELE</name>
<dbReference type="InterPro" id="IPR003598">
    <property type="entry name" value="Ig_sub2"/>
</dbReference>
<dbReference type="GeneTree" id="ENSGT01100000263479"/>